<proteinExistence type="predicted"/>
<dbReference type="InterPro" id="IPR001965">
    <property type="entry name" value="Znf_PHD"/>
</dbReference>
<gene>
    <name evidence="6" type="ORF">CCH79_00005815</name>
</gene>
<name>A0A315VKD4_GAMAF</name>
<accession>A0A315VKD4</accession>
<dbReference type="PANTHER" id="PTHR12420">
    <property type="entry name" value="PHD FINGER PROTEIN"/>
    <property type="match status" value="1"/>
</dbReference>
<feature type="domain" description="PHD-type" evidence="5">
    <location>
        <begin position="111"/>
        <end position="229"/>
    </location>
</feature>
<dbReference type="Pfam" id="PF13771">
    <property type="entry name" value="zf-HC5HC2H"/>
    <property type="match status" value="2"/>
</dbReference>
<evidence type="ECO:0000259" key="5">
    <source>
        <dbReference type="PROSITE" id="PS51805"/>
    </source>
</evidence>
<feature type="compositionally biased region" description="Acidic residues" evidence="4">
    <location>
        <begin position="233"/>
        <end position="244"/>
    </location>
</feature>
<evidence type="ECO:0000256" key="4">
    <source>
        <dbReference type="SAM" id="MobiDB-lite"/>
    </source>
</evidence>
<feature type="non-terminal residue" evidence="6">
    <location>
        <position position="459"/>
    </location>
</feature>
<dbReference type="Proteomes" id="UP000250572">
    <property type="component" value="Unassembled WGS sequence"/>
</dbReference>
<dbReference type="STRING" id="33528.ENSGAFP00000001602"/>
<feature type="compositionally biased region" description="Basic and acidic residues" evidence="4">
    <location>
        <begin position="440"/>
        <end position="450"/>
    </location>
</feature>
<evidence type="ECO:0000256" key="1">
    <source>
        <dbReference type="ARBA" id="ARBA00022723"/>
    </source>
</evidence>
<dbReference type="Gene3D" id="3.30.40.10">
    <property type="entry name" value="Zinc/RING finger domain, C3HC4 (zinc finger)"/>
    <property type="match status" value="2"/>
</dbReference>
<dbReference type="GO" id="GO:0042826">
    <property type="term" value="F:histone deacetylase binding"/>
    <property type="evidence" value="ECO:0007669"/>
    <property type="project" value="TreeGrafter"/>
</dbReference>
<dbReference type="PANTHER" id="PTHR12420:SF15">
    <property type="entry name" value="PHD FINGER PROTEIN 6"/>
    <property type="match status" value="1"/>
</dbReference>
<dbReference type="CDD" id="cd15711">
    <property type="entry name" value="ePHD2_PHF6"/>
    <property type="match status" value="1"/>
</dbReference>
<feature type="domain" description="PHD-type" evidence="5">
    <location>
        <begin position="307"/>
        <end position="428"/>
    </location>
</feature>
<keyword evidence="2" id="KW-0863">Zinc-finger</keyword>
<keyword evidence="7" id="KW-1185">Reference proteome</keyword>
<evidence type="ECO:0000256" key="3">
    <source>
        <dbReference type="ARBA" id="ARBA00022833"/>
    </source>
</evidence>
<dbReference type="InterPro" id="IPR034732">
    <property type="entry name" value="EPHD"/>
</dbReference>
<sequence length="459" mass="50707">MAADFSNTESDNKDIAEATVAFPFTMLLWVKRASGCGTSEKFHFLHLVDERLHHQTVRGSSVFQPGQPTSPVPRWENICSPVSITHSGKSLCSASEALAMSGQRRGAAARLPKCAFCKSSRDKECGQLLVSDSQKVAAHHKCMLFSSALVTSHSDSENIGAFSVDDVKKEIKRGSKLMCSSCHRPGATIGCDVKTCRRTYHYFCAVNDKAQIKENPSQGIYLIYCRKHRDASQDDIQDAEEEGVANDSDSSPPQSRGRGRFEKSRAKVTSRGQSEETRSTSSSQAADEESSSHRDRSPLRASLGDAGQRCGFCHAGDEENETRGVLHTDNSKKVAAHYKCMLFSSGTVQLTTTSRAEFGNFDVKTVIQEIKRGKRMKCTLCSQLGATIGCEIKACVKTYHYHCGLQDKAKYIENMARGIYKLYCKNHSGNEERDEEDEERENRSRERAAIDHGGTLATQ</sequence>
<protein>
    <recommendedName>
        <fullName evidence="5">PHD-type domain-containing protein</fullName>
    </recommendedName>
</protein>
<organism evidence="6 7">
    <name type="scientific">Gambusia affinis</name>
    <name type="common">Western mosquitofish</name>
    <name type="synonym">Heterandria affinis</name>
    <dbReference type="NCBI Taxonomy" id="33528"/>
    <lineage>
        <taxon>Eukaryota</taxon>
        <taxon>Metazoa</taxon>
        <taxon>Chordata</taxon>
        <taxon>Craniata</taxon>
        <taxon>Vertebrata</taxon>
        <taxon>Euteleostomi</taxon>
        <taxon>Actinopterygii</taxon>
        <taxon>Neopterygii</taxon>
        <taxon>Teleostei</taxon>
        <taxon>Neoteleostei</taxon>
        <taxon>Acanthomorphata</taxon>
        <taxon>Ovalentaria</taxon>
        <taxon>Atherinomorphae</taxon>
        <taxon>Cyprinodontiformes</taxon>
        <taxon>Poeciliidae</taxon>
        <taxon>Poeciliinae</taxon>
        <taxon>Gambusia</taxon>
    </lineage>
</organism>
<evidence type="ECO:0000313" key="7">
    <source>
        <dbReference type="Proteomes" id="UP000250572"/>
    </source>
</evidence>
<dbReference type="PROSITE" id="PS51805">
    <property type="entry name" value="EPHD"/>
    <property type="match status" value="2"/>
</dbReference>
<dbReference type="AlphaFoldDB" id="A0A315VKD4"/>
<reference evidence="6 7" key="1">
    <citation type="journal article" date="2018" name="G3 (Bethesda)">
        <title>A High-Quality Reference Genome for the Invasive Mosquitofish Gambusia affinis Using a Chicago Library.</title>
        <authorList>
            <person name="Hoffberg S.L."/>
            <person name="Troendle N.J."/>
            <person name="Glenn T.C."/>
            <person name="Mahmud O."/>
            <person name="Louha S."/>
            <person name="Chalopin D."/>
            <person name="Bennetzen J.L."/>
            <person name="Mauricio R."/>
        </authorList>
    </citation>
    <scope>NUCLEOTIDE SEQUENCE [LARGE SCALE GENOMIC DNA]</scope>
    <source>
        <strain evidence="6">NE01/NJP1002.9</strain>
        <tissue evidence="6">Muscle</tissue>
    </source>
</reference>
<keyword evidence="3" id="KW-0862">Zinc</keyword>
<dbReference type="GO" id="GO:0005634">
    <property type="term" value="C:nucleus"/>
    <property type="evidence" value="ECO:0007669"/>
    <property type="project" value="TreeGrafter"/>
</dbReference>
<dbReference type="EMBL" id="NHOQ01001578">
    <property type="protein sequence ID" value="PWA23551.1"/>
    <property type="molecule type" value="Genomic_DNA"/>
</dbReference>
<comment type="caution">
    <text evidence="6">The sequence shown here is derived from an EMBL/GenBank/DDBJ whole genome shotgun (WGS) entry which is preliminary data.</text>
</comment>
<feature type="region of interest" description="Disordered" evidence="4">
    <location>
        <begin position="428"/>
        <end position="459"/>
    </location>
</feature>
<keyword evidence="1" id="KW-0479">Metal-binding</keyword>
<feature type="region of interest" description="Disordered" evidence="4">
    <location>
        <begin position="233"/>
        <end position="303"/>
    </location>
</feature>
<dbReference type="InterPro" id="IPR013083">
    <property type="entry name" value="Znf_RING/FYVE/PHD"/>
</dbReference>
<dbReference type="GO" id="GO:0008270">
    <property type="term" value="F:zinc ion binding"/>
    <property type="evidence" value="ECO:0007669"/>
    <property type="project" value="UniProtKB-KW"/>
</dbReference>
<evidence type="ECO:0000256" key="2">
    <source>
        <dbReference type="ARBA" id="ARBA00022771"/>
    </source>
</evidence>
<dbReference type="SMART" id="SM00249">
    <property type="entry name" value="PHD"/>
    <property type="match status" value="2"/>
</dbReference>
<evidence type="ECO:0000313" key="6">
    <source>
        <dbReference type="EMBL" id="PWA23551.1"/>
    </source>
</evidence>
<dbReference type="GO" id="GO:0042393">
    <property type="term" value="F:histone binding"/>
    <property type="evidence" value="ECO:0007669"/>
    <property type="project" value="TreeGrafter"/>
</dbReference>
<dbReference type="InterPro" id="IPR051188">
    <property type="entry name" value="PHD-type_Zinc_Finger"/>
</dbReference>